<evidence type="ECO:0000256" key="2">
    <source>
        <dbReference type="SAM" id="MobiDB-lite"/>
    </source>
</evidence>
<reference evidence="3 4" key="1">
    <citation type="journal article" date="2018" name="Sci. Rep.">
        <title>Genomic signatures of local adaptation to the degree of environmental predictability in rotifers.</title>
        <authorList>
            <person name="Franch-Gras L."/>
            <person name="Hahn C."/>
            <person name="Garcia-Roger E.M."/>
            <person name="Carmona M.J."/>
            <person name="Serra M."/>
            <person name="Gomez A."/>
        </authorList>
    </citation>
    <scope>NUCLEOTIDE SEQUENCE [LARGE SCALE GENOMIC DNA]</scope>
    <source>
        <strain evidence="3">HYR1</strain>
    </source>
</reference>
<dbReference type="Proteomes" id="UP000276133">
    <property type="component" value="Unassembled WGS sequence"/>
</dbReference>
<dbReference type="STRING" id="10195.A0A3M7SXL5"/>
<keyword evidence="4" id="KW-1185">Reference proteome</keyword>
<gene>
    <name evidence="3" type="ORF">BpHYR1_042478</name>
</gene>
<evidence type="ECO:0000313" key="3">
    <source>
        <dbReference type="EMBL" id="RNA40338.1"/>
    </source>
</evidence>
<dbReference type="GO" id="GO:0030036">
    <property type="term" value="P:actin cytoskeleton organization"/>
    <property type="evidence" value="ECO:0007669"/>
    <property type="project" value="TreeGrafter"/>
</dbReference>
<proteinExistence type="predicted"/>
<organism evidence="3 4">
    <name type="scientific">Brachionus plicatilis</name>
    <name type="common">Marine rotifer</name>
    <name type="synonym">Brachionus muelleri</name>
    <dbReference type="NCBI Taxonomy" id="10195"/>
    <lineage>
        <taxon>Eukaryota</taxon>
        <taxon>Metazoa</taxon>
        <taxon>Spiralia</taxon>
        <taxon>Gnathifera</taxon>
        <taxon>Rotifera</taxon>
        <taxon>Eurotatoria</taxon>
        <taxon>Monogononta</taxon>
        <taxon>Pseudotrocha</taxon>
        <taxon>Ploima</taxon>
        <taxon>Brachionidae</taxon>
        <taxon>Brachionus</taxon>
    </lineage>
</organism>
<evidence type="ECO:0000313" key="4">
    <source>
        <dbReference type="Proteomes" id="UP000276133"/>
    </source>
</evidence>
<dbReference type="InterPro" id="IPR039919">
    <property type="entry name" value="ARHGEF10/ARHGEF17"/>
</dbReference>
<sequence>MDECLRDLSVGIKRQLTDTSAATNSLNSSSSSGVHNSSNSFYTSQQINSNENTNANESKQNQLVLTINTMERMEIMTLIFNTQELKWNWEKCFIENKKIFYESFSRKPASFLSAIAIPRNRSGVNFTCASPRFCNEQYDVWICNTDGKMSQICILNTNPELAVTSCNTISNSKISCIQCVPPYQIKRLGSSKSRKYLMRSHKNESTDTTDSRFDSATIVSSHSINSGFLFKEESLIDYDSSDDEEKDSGNEGKENQINQNPSQNIPNHGSLSIQDLKNCTMWIGNEDGSLNIFQFNDSTIRTVARKNRITKQFSAGINSIAYIDNKVIVSLKNGELIVFKRLFSIWNFDNHIIKALSDTPFSQMITVAGKLWCASSNIIKILNPETLDCENQITIENEKSIYLAAGGNCTWAVWVACLTTLDLKLYHVTKFTVLADINIKQCVVQKLAGIDEIIRIHKIHTLKITCCYICKDTLWIGTTAGVIVNIKIPHINNSTIKLNTILNINGLNQGHIGPVRFISSTEVSKQQQINKPNSEQFENSSLDKSNSAYKTVVITGGEGFEEYKAVSTLGSGISLSNSNASNLGTNFISENPNNMTTSGNSILSSVSGNTSSYHQISNSSISDEFNIGKEDLVNYVLTWET</sequence>
<dbReference type="OrthoDB" id="4066896at2759"/>
<feature type="compositionally biased region" description="Low complexity" evidence="2">
    <location>
        <begin position="255"/>
        <end position="267"/>
    </location>
</feature>
<dbReference type="Pfam" id="PF19056">
    <property type="entry name" value="WD40_2"/>
    <property type="match status" value="1"/>
</dbReference>
<dbReference type="AlphaFoldDB" id="A0A3M7SXL5"/>
<dbReference type="PANTHER" id="PTHR12877:SF15">
    <property type="entry name" value="RHO GUANINE NUCLEOTIDE EXCHANGE FACTOR 17"/>
    <property type="match status" value="1"/>
</dbReference>
<evidence type="ECO:0000256" key="1">
    <source>
        <dbReference type="ARBA" id="ARBA00022658"/>
    </source>
</evidence>
<dbReference type="PANTHER" id="PTHR12877">
    <property type="entry name" value="RHO GUANINE NUCLEOTIDE EXCHANGE FACTOR"/>
    <property type="match status" value="1"/>
</dbReference>
<dbReference type="EMBL" id="REGN01000651">
    <property type="protein sequence ID" value="RNA40338.1"/>
    <property type="molecule type" value="Genomic_DNA"/>
</dbReference>
<protein>
    <submittedName>
        <fullName evidence="3">Rho guanine nucleotide exchange factor 17-like</fullName>
    </submittedName>
</protein>
<feature type="region of interest" description="Disordered" evidence="2">
    <location>
        <begin position="240"/>
        <end position="269"/>
    </location>
</feature>
<dbReference type="GO" id="GO:0005085">
    <property type="term" value="F:guanyl-nucleotide exchange factor activity"/>
    <property type="evidence" value="ECO:0007669"/>
    <property type="project" value="UniProtKB-KW"/>
</dbReference>
<comment type="caution">
    <text evidence="3">The sequence shown here is derived from an EMBL/GenBank/DDBJ whole genome shotgun (WGS) entry which is preliminary data.</text>
</comment>
<name>A0A3M7SXL5_BRAPC</name>
<accession>A0A3M7SXL5</accession>
<keyword evidence="1" id="KW-0344">Guanine-nucleotide releasing factor</keyword>